<dbReference type="RefSeq" id="WP_408216088.1">
    <property type="nucleotide sequence ID" value="NZ_JAQQBZ010000020.1"/>
</dbReference>
<keyword evidence="2" id="KW-1185">Reference proteome</keyword>
<sequence length="69" mass="7711">MTIPSPCVDVCRLDGATGFCIGCLRTRDEIREWKTMPDDLRVQVIAQKTHREVTAKAQIHGPRAAAQTF</sequence>
<organism evidence="1 2">
    <name type="scientific">Paraburkholderia dilworthii</name>
    <dbReference type="NCBI Taxonomy" id="948106"/>
    <lineage>
        <taxon>Bacteria</taxon>
        <taxon>Pseudomonadati</taxon>
        <taxon>Pseudomonadota</taxon>
        <taxon>Betaproteobacteria</taxon>
        <taxon>Burkholderiales</taxon>
        <taxon>Burkholderiaceae</taxon>
        <taxon>Paraburkholderia</taxon>
    </lineage>
</organism>
<dbReference type="EMBL" id="JAQQBZ010000020">
    <property type="protein sequence ID" value="MFM0596234.1"/>
    <property type="molecule type" value="Genomic_DNA"/>
</dbReference>
<dbReference type="PANTHER" id="PTHR35175">
    <property type="entry name" value="DUF1289 DOMAIN-CONTAINING PROTEIN"/>
    <property type="match status" value="1"/>
</dbReference>
<evidence type="ECO:0000313" key="1">
    <source>
        <dbReference type="EMBL" id="MFM0596234.1"/>
    </source>
</evidence>
<dbReference type="InterPro" id="IPR010710">
    <property type="entry name" value="DUF1289"/>
</dbReference>
<dbReference type="Proteomes" id="UP001629367">
    <property type="component" value="Unassembled WGS sequence"/>
</dbReference>
<protein>
    <submittedName>
        <fullName evidence="1">DUF1289 domain-containing protein</fullName>
    </submittedName>
</protein>
<dbReference type="Pfam" id="PF06945">
    <property type="entry name" value="DUF1289"/>
    <property type="match status" value="1"/>
</dbReference>
<dbReference type="PANTHER" id="PTHR35175:SF2">
    <property type="entry name" value="DUF1289 DOMAIN-CONTAINING PROTEIN"/>
    <property type="match status" value="1"/>
</dbReference>
<name>A0ABW9DDY5_9BURK</name>
<comment type="caution">
    <text evidence="1">The sequence shown here is derived from an EMBL/GenBank/DDBJ whole genome shotgun (WGS) entry which is preliminary data.</text>
</comment>
<reference evidence="1 2" key="1">
    <citation type="journal article" date="2024" name="Chem. Sci.">
        <title>Discovery of megapolipeptins by genome mining of a Burkholderiales bacteria collection.</title>
        <authorList>
            <person name="Paulo B.S."/>
            <person name="Recchia M.J.J."/>
            <person name="Lee S."/>
            <person name="Fergusson C.H."/>
            <person name="Romanowski S.B."/>
            <person name="Hernandez A."/>
            <person name="Krull N."/>
            <person name="Liu D.Y."/>
            <person name="Cavanagh H."/>
            <person name="Bos A."/>
            <person name="Gray C.A."/>
            <person name="Murphy B.T."/>
            <person name="Linington R.G."/>
            <person name="Eustaquio A.S."/>
        </authorList>
    </citation>
    <scope>NUCLEOTIDE SEQUENCE [LARGE SCALE GENOMIC DNA]</scope>
    <source>
        <strain evidence="1 2">RL17-335-BIF-A</strain>
    </source>
</reference>
<gene>
    <name evidence="1" type="ORF">PQQ68_24710</name>
</gene>
<accession>A0ABW9DDY5</accession>
<proteinExistence type="predicted"/>
<evidence type="ECO:0000313" key="2">
    <source>
        <dbReference type="Proteomes" id="UP001629367"/>
    </source>
</evidence>